<accession>A0AAE7RVN8</accession>
<keyword evidence="1" id="KW-1133">Transmembrane helix</keyword>
<keyword evidence="1" id="KW-0812">Transmembrane</keyword>
<dbReference type="RefSeq" id="YP_010359861.1">
    <property type="nucleotide sequence ID" value="NC_062777.1"/>
</dbReference>
<keyword evidence="1" id="KW-0472">Membrane</keyword>
<name>A0AAE7RVN8_9CAUD</name>
<protein>
    <submittedName>
        <fullName evidence="2">Uncharacterized protein</fullName>
    </submittedName>
</protein>
<evidence type="ECO:0000313" key="2">
    <source>
        <dbReference type="EMBL" id="QWM90289.1"/>
    </source>
</evidence>
<feature type="transmembrane region" description="Helical" evidence="1">
    <location>
        <begin position="38"/>
        <end position="62"/>
    </location>
</feature>
<gene>
    <name evidence="2" type="primary">gp_23222</name>
</gene>
<reference evidence="2 3" key="1">
    <citation type="submission" date="2021-04" db="EMBL/GenBank/DDBJ databases">
        <authorList>
            <person name="Shkoporov A.N."/>
            <person name="Stockdale S.R."/>
            <person name="Guerin E."/>
            <person name="Ross R.P."/>
            <person name="Hill C."/>
        </authorList>
    </citation>
    <scope>NUCLEOTIDE SEQUENCE [LARGE SCALE GENOMIC DNA]</scope>
    <source>
        <strain evidence="3">cr25_1</strain>
    </source>
</reference>
<evidence type="ECO:0000256" key="1">
    <source>
        <dbReference type="SAM" id="Phobius"/>
    </source>
</evidence>
<dbReference type="EMBL" id="MZ130487">
    <property type="protein sequence ID" value="QWM90289.1"/>
    <property type="molecule type" value="Genomic_DNA"/>
</dbReference>
<sequence>MIHFILILFGLGTLVAVGATIWRVLVTFIDNLHNTDNLVFIMISFTIAVLLMLFMAVFAFIFESLCVAFGAIQDVATMLFA</sequence>
<evidence type="ECO:0000313" key="3">
    <source>
        <dbReference type="Proteomes" id="UP000827441"/>
    </source>
</evidence>
<proteinExistence type="predicted"/>
<keyword evidence="3" id="KW-1185">Reference proteome</keyword>
<organism evidence="2 3">
    <name type="scientific">uncultured phage cr25_1</name>
    <dbReference type="NCBI Taxonomy" id="2986395"/>
    <lineage>
        <taxon>Viruses</taxon>
        <taxon>Duplodnaviria</taxon>
        <taxon>Heunggongvirae</taxon>
        <taxon>Uroviricota</taxon>
        <taxon>Caudoviricetes</taxon>
        <taxon>Crassvirales</taxon>
        <taxon>Crevaviridae</taxon>
        <taxon>Coarsevirinae</taxon>
        <taxon>Junduvirus</taxon>
        <taxon>Junduvirus copri</taxon>
    </lineage>
</organism>
<dbReference type="KEGG" id="vg:75690799"/>
<feature type="transmembrane region" description="Helical" evidence="1">
    <location>
        <begin position="6"/>
        <end position="26"/>
    </location>
</feature>
<dbReference type="Proteomes" id="UP000827441">
    <property type="component" value="Segment"/>
</dbReference>
<dbReference type="GeneID" id="75690799"/>